<evidence type="ECO:0000256" key="1">
    <source>
        <dbReference type="ARBA" id="ARBA00001933"/>
    </source>
</evidence>
<dbReference type="PANTHER" id="PTHR42735">
    <property type="match status" value="1"/>
</dbReference>
<dbReference type="Proteomes" id="UP001303160">
    <property type="component" value="Unassembled WGS sequence"/>
</dbReference>
<dbReference type="InterPro" id="IPR050477">
    <property type="entry name" value="GrpII_AminoAcid_Decarb"/>
</dbReference>
<dbReference type="GO" id="GO:0030170">
    <property type="term" value="F:pyridoxal phosphate binding"/>
    <property type="evidence" value="ECO:0007669"/>
    <property type="project" value="InterPro"/>
</dbReference>
<evidence type="ECO:0000313" key="6">
    <source>
        <dbReference type="EMBL" id="KAK4205535.1"/>
    </source>
</evidence>
<organism evidence="6 7">
    <name type="scientific">Triangularia verruculosa</name>
    <dbReference type="NCBI Taxonomy" id="2587418"/>
    <lineage>
        <taxon>Eukaryota</taxon>
        <taxon>Fungi</taxon>
        <taxon>Dikarya</taxon>
        <taxon>Ascomycota</taxon>
        <taxon>Pezizomycotina</taxon>
        <taxon>Sordariomycetes</taxon>
        <taxon>Sordariomycetidae</taxon>
        <taxon>Sordariales</taxon>
        <taxon>Podosporaceae</taxon>
        <taxon>Triangularia</taxon>
    </lineage>
</organism>
<evidence type="ECO:0000256" key="5">
    <source>
        <dbReference type="SAM" id="MobiDB-lite"/>
    </source>
</evidence>
<dbReference type="Gene3D" id="3.90.1150.170">
    <property type="match status" value="1"/>
</dbReference>
<name>A0AAN6XU18_9PEZI</name>
<evidence type="ECO:0000313" key="7">
    <source>
        <dbReference type="Proteomes" id="UP001303160"/>
    </source>
</evidence>
<proteinExistence type="predicted"/>
<dbReference type="InterPro" id="IPR015424">
    <property type="entry name" value="PyrdxlP-dep_Trfase"/>
</dbReference>
<dbReference type="EMBL" id="MU863876">
    <property type="protein sequence ID" value="KAK4205535.1"/>
    <property type="molecule type" value="Genomic_DNA"/>
</dbReference>
<keyword evidence="3" id="KW-0456">Lyase</keyword>
<feature type="modified residue" description="N6-(pyridoxal phosphate)lysine" evidence="4">
    <location>
        <position position="442"/>
    </location>
</feature>
<dbReference type="InterPro" id="IPR015421">
    <property type="entry name" value="PyrdxlP-dep_Trfase_major"/>
</dbReference>
<evidence type="ECO:0000256" key="4">
    <source>
        <dbReference type="PIRSR" id="PIRSR602129-50"/>
    </source>
</evidence>
<feature type="region of interest" description="Disordered" evidence="5">
    <location>
        <begin position="866"/>
        <end position="894"/>
    </location>
</feature>
<dbReference type="InterPro" id="IPR002129">
    <property type="entry name" value="PyrdxlP-dep_de-COase"/>
</dbReference>
<reference evidence="6" key="1">
    <citation type="journal article" date="2023" name="Mol. Phylogenet. Evol.">
        <title>Genome-scale phylogeny and comparative genomics of the fungal order Sordariales.</title>
        <authorList>
            <person name="Hensen N."/>
            <person name="Bonometti L."/>
            <person name="Westerberg I."/>
            <person name="Brannstrom I.O."/>
            <person name="Guillou S."/>
            <person name="Cros-Aarteil S."/>
            <person name="Calhoun S."/>
            <person name="Haridas S."/>
            <person name="Kuo A."/>
            <person name="Mondo S."/>
            <person name="Pangilinan J."/>
            <person name="Riley R."/>
            <person name="LaButti K."/>
            <person name="Andreopoulos B."/>
            <person name="Lipzen A."/>
            <person name="Chen C."/>
            <person name="Yan M."/>
            <person name="Daum C."/>
            <person name="Ng V."/>
            <person name="Clum A."/>
            <person name="Steindorff A."/>
            <person name="Ohm R.A."/>
            <person name="Martin F."/>
            <person name="Silar P."/>
            <person name="Natvig D.O."/>
            <person name="Lalanne C."/>
            <person name="Gautier V."/>
            <person name="Ament-Velasquez S.L."/>
            <person name="Kruys A."/>
            <person name="Hutchinson M.I."/>
            <person name="Powell A.J."/>
            <person name="Barry K."/>
            <person name="Miller A.N."/>
            <person name="Grigoriev I.V."/>
            <person name="Debuchy R."/>
            <person name="Gladieux P."/>
            <person name="Hiltunen Thoren M."/>
            <person name="Johannesson H."/>
        </authorList>
    </citation>
    <scope>NUCLEOTIDE SEQUENCE</scope>
    <source>
        <strain evidence="6">CBS 315.58</strain>
    </source>
</reference>
<comment type="cofactor">
    <cofactor evidence="1 4">
        <name>pyridoxal 5'-phosphate</name>
        <dbReference type="ChEBI" id="CHEBI:597326"/>
    </cofactor>
</comment>
<keyword evidence="2 4" id="KW-0663">Pyridoxal phosphate</keyword>
<dbReference type="Pfam" id="PF00282">
    <property type="entry name" value="Pyridoxal_deC"/>
    <property type="match status" value="1"/>
</dbReference>
<dbReference type="PANTHER" id="PTHR42735:SF4">
    <property type="entry name" value="PYRIDOXAL PHOSPHATE-DEPENDENT DECARBOXYLASE FAMILY PROTEIN"/>
    <property type="match status" value="1"/>
</dbReference>
<protein>
    <submittedName>
        <fullName evidence="6">Uncharacterized protein</fullName>
    </submittedName>
</protein>
<gene>
    <name evidence="6" type="ORF">QBC40DRAFT_36583</name>
</gene>
<reference evidence="6" key="2">
    <citation type="submission" date="2023-05" db="EMBL/GenBank/DDBJ databases">
        <authorList>
            <consortium name="Lawrence Berkeley National Laboratory"/>
            <person name="Steindorff A."/>
            <person name="Hensen N."/>
            <person name="Bonometti L."/>
            <person name="Westerberg I."/>
            <person name="Brannstrom I.O."/>
            <person name="Guillou S."/>
            <person name="Cros-Aarteil S."/>
            <person name="Calhoun S."/>
            <person name="Haridas S."/>
            <person name="Kuo A."/>
            <person name="Mondo S."/>
            <person name="Pangilinan J."/>
            <person name="Riley R."/>
            <person name="Labutti K."/>
            <person name="Andreopoulos B."/>
            <person name="Lipzen A."/>
            <person name="Chen C."/>
            <person name="Yanf M."/>
            <person name="Daum C."/>
            <person name="Ng V."/>
            <person name="Clum A."/>
            <person name="Ohm R."/>
            <person name="Martin F."/>
            <person name="Silar P."/>
            <person name="Natvig D."/>
            <person name="Lalanne C."/>
            <person name="Gautier V."/>
            <person name="Ament-Velasquez S.L."/>
            <person name="Kruys A."/>
            <person name="Hutchinson M.I."/>
            <person name="Powell A.J."/>
            <person name="Barry K."/>
            <person name="Miller A.N."/>
            <person name="Grigoriev I.V."/>
            <person name="Debuchy R."/>
            <person name="Gladieux P."/>
            <person name="Thoren M.H."/>
            <person name="Johannesson H."/>
        </authorList>
    </citation>
    <scope>NUCLEOTIDE SEQUENCE</scope>
    <source>
        <strain evidence="6">CBS 315.58</strain>
    </source>
</reference>
<dbReference type="SUPFAM" id="SSF53383">
    <property type="entry name" value="PLP-dependent transferases"/>
    <property type="match status" value="1"/>
</dbReference>
<evidence type="ECO:0000256" key="2">
    <source>
        <dbReference type="ARBA" id="ARBA00022898"/>
    </source>
</evidence>
<sequence>MTRPAKAKAIKPAEEARDITHEVISSYFIGPRAENLPQFRENITTILDELQLARKNYFGEDVENNFNFIPPSIQSSPSFLASAARTKAAVQQTARLLGQHSIPFWSPRYQAHMCTDLSMPALLGYFMTMLYNPNNVALEASPLSTVAEIEVGEQLCELFGFEEQDKAWGHVTCDGTVANIEALWVARNLKYYPLSVRKAMDDEDGPLRFVSDEFRVRTCEGRLKLLREMSLWEMMNLRVKTVLDIPGVLHEQFGITPEWLEGVMAGYNVQTVGKEALNRHFGVVEGMDGQFFVPSTKHYSWPKAAALVGLGSENAVSVGVDHDARVDLDKLEKLLEERFERQQPVYAVVAVIGSTEEGAVDPLEKILAMRQRFQARGMSFMVHADAAWGGYFATMLPREGQDDADRDGGEDGLVPDLSLRVETQQSLFALRYCDSITVDPHKAGYIPYPAGALTYRDGRIKNLVTWTSPYLSRGAVTSIGIYGVEGSKPGASAVSTWLSNQCIGLDQKGYGALLAEACFTSSRLSALWAALSTPRDSFVCTPFNALPSEASSDPREIEREKQRIRDEILSKSNTEIIAQDSITTNTADKTITLLRALGSDLNINAFALNWRYPDGCLNTDVEEANYLMERVVSRLSVDHPDDNPSSIPLYLTSTEFEYKDYGDCATNFKRRLGLDTNTPHEKLMVLRNVVMSPLATMDGDHGRFINMLGETFREVVEKEVKVCQVRNDDSPDYHSFWIKGRGSAKTVYLSYRPMFHLAKHRRQIILEAEFASEEGRQAYRLLEGNTGDDEIILKTSDKIDLDSVLSTATKTILFGNLTTSSNGIILPRTPLTILSILKNRPLNTSSHDDTYPSGYCPFYLYGSIPSSSTSPPSSPGAGQEQEQQQQQEEKEGESQQLYIDHILTKSPNIFLSSPVALTLDHNQPLSLPSAVAKGAILTLEGVHEAALQPFPASEPLAAGKNLFFQPGKEFRVAVWSDTRDPGASARGLLGEIRKTEPLARGKVVLTTGAGQGGTGMVVDVERINGDPWKETEEERVSLWRERFGRIGKEMDNGGTVDNGVVSVNGTVGENGGVSNGHRVCPNCGE</sequence>
<comment type="caution">
    <text evidence="6">The sequence shown here is derived from an EMBL/GenBank/DDBJ whole genome shotgun (WGS) entry which is preliminary data.</text>
</comment>
<keyword evidence="7" id="KW-1185">Reference proteome</keyword>
<dbReference type="GO" id="GO:0016830">
    <property type="term" value="F:carbon-carbon lyase activity"/>
    <property type="evidence" value="ECO:0007669"/>
    <property type="project" value="InterPro"/>
</dbReference>
<evidence type="ECO:0000256" key="3">
    <source>
        <dbReference type="ARBA" id="ARBA00023239"/>
    </source>
</evidence>
<dbReference type="GO" id="GO:0019752">
    <property type="term" value="P:carboxylic acid metabolic process"/>
    <property type="evidence" value="ECO:0007669"/>
    <property type="project" value="InterPro"/>
</dbReference>
<dbReference type="AlphaFoldDB" id="A0AAN6XU18"/>
<dbReference type="Gene3D" id="3.40.640.10">
    <property type="entry name" value="Type I PLP-dependent aspartate aminotransferase-like (Major domain)"/>
    <property type="match status" value="2"/>
</dbReference>
<accession>A0AAN6XU18</accession>